<dbReference type="CDD" id="cd06763">
    <property type="entry name" value="PDZ7_PDZD2-PDZ4_hPro-IL-16-like"/>
    <property type="match status" value="1"/>
</dbReference>
<evidence type="ECO:0000256" key="5">
    <source>
        <dbReference type="ARBA" id="ARBA00022525"/>
    </source>
</evidence>
<dbReference type="CDD" id="cd06759">
    <property type="entry name" value="PDZ3_PDZD2-PDZ1_hPro-IL-16-like"/>
    <property type="match status" value="1"/>
</dbReference>
<keyword evidence="16" id="KW-1185">Reference proteome</keyword>
<dbReference type="InterPro" id="IPR036034">
    <property type="entry name" value="PDZ_sf"/>
</dbReference>
<evidence type="ECO:0000313" key="15">
    <source>
        <dbReference type="Ensembl" id="ENSLACP00000015832.1"/>
    </source>
</evidence>
<dbReference type="SUPFAM" id="SSF50156">
    <property type="entry name" value="PDZ domain-like"/>
    <property type="match status" value="4"/>
</dbReference>
<evidence type="ECO:0000256" key="4">
    <source>
        <dbReference type="ARBA" id="ARBA00022514"/>
    </source>
</evidence>
<dbReference type="Ensembl" id="ENSLACT00000015942.1">
    <property type="protein sequence ID" value="ENSLACP00000015832.1"/>
    <property type="gene ID" value="ENSLACG00000013942.1"/>
</dbReference>
<feature type="region of interest" description="Disordered" evidence="13">
    <location>
        <begin position="366"/>
        <end position="396"/>
    </location>
</feature>
<comment type="subunit">
    <text evidence="12">Homotetramer.</text>
</comment>
<evidence type="ECO:0000256" key="7">
    <source>
        <dbReference type="ARBA" id="ARBA00022737"/>
    </source>
</evidence>
<feature type="region of interest" description="Disordered" evidence="13">
    <location>
        <begin position="746"/>
        <end position="802"/>
    </location>
</feature>
<keyword evidence="10 12" id="KW-0539">Nucleus</keyword>
<reference evidence="15" key="3">
    <citation type="submission" date="2025-09" db="UniProtKB">
        <authorList>
            <consortium name="Ensembl"/>
        </authorList>
    </citation>
    <scope>IDENTIFICATION</scope>
</reference>
<name>H3B1R1_LATCH</name>
<dbReference type="FunFam" id="2.30.42.10:FF:000122">
    <property type="entry name" value="Pro-interleukin-16"/>
    <property type="match status" value="1"/>
</dbReference>
<gene>
    <name evidence="12 15" type="primary">IL16</name>
</gene>
<feature type="domain" description="PDZ" evidence="14">
    <location>
        <begin position="1112"/>
        <end position="1183"/>
    </location>
</feature>
<feature type="compositionally biased region" description="Polar residues" evidence="13">
    <location>
        <begin position="762"/>
        <end position="776"/>
    </location>
</feature>
<dbReference type="Pfam" id="PF00595">
    <property type="entry name" value="PDZ"/>
    <property type="match status" value="3"/>
</dbReference>
<feature type="domain" description="PDZ" evidence="14">
    <location>
        <begin position="232"/>
        <end position="302"/>
    </location>
</feature>
<sequence length="1208" mass="132151">YTKTSCQRTRSNSTSANPYWIGDLDTVMIKKAAMCRNTQPHSLDGNRKSLSQQLECIAGGAQGVSRTSRSLSAAQLVNVPCVLQASVISNIVLMKGQGKGLGFSIVGGKDSIYGPIGIYVKTIFPGGAAAADGRLQEGDEIIELNGETMHGLTHYGALQKFRQTKKGLLTLTVRTCLRPPSSICGYLTSHLCHSQSLVSSTSINKENDTTANLEDSASLLTAAKPNDRIIIEVTLCKEADAGIGIGLCCVPKKEGYPRIFIHTLSPGSVAHMDGRLRCGDEMLEINETKVHNMALNDVYAILSQCSAGPVQIIISRHPDAQVSEQLLNEAIIQAMENSKLRKDRHQWSVEGIRKMDFCWHGKHKCEKCSDKNSTQLNRKSQKQMTRSSSDSSYNPRSLCINSSTNYVYGLKSRVHSFDVPIDTQANVMSSPTKIRREKHFFFTNEAEGVFHNGNKDYNKQIVDMFKRTKSSKPKPLPPPRKYFKQLDSAKTTLNDSKQTLNANSHHKIVPFCGYCFAGLKSDFCHGHFKMPWRHWNMEVCCPKGLLYSSVPDVPECRPHQGGSGGHLAPILSGSIITPSRKPLLKRQARFDHFLESKSEDPWVRLSDNIKNLPSFTTNQNSEQPVTETTIIINQLYKSFNSFDVDVQGTDSVAMESKTTKPVEDTSGKKGPPVAPKPTWFRGSLKGLKSSKTDAINSADRATPKENKACRKEYGSNIQKGSSQRALSIQHRISSFETFLNIESPNKGLKQVTPRPSSPLADKSQTSQSPAPSQDTESMNKMEFSEHGGPAVNSNLNQCYSPGEATAQKMNPLVSQVHAESLVLKTPSQRTRSFPLTNTLSSDKKMQDKESFNKIHSISKQVSYALMKSVLSLPQSPVSFPNSPWNAGLGSPQIPPEDDLSWTERSSLSTTAEDNHLEKGFSVRNIKILAELTVGLTEDNKDDEKKQCSSSLSSNLSAQSVISLIPADELERLIEEVKTLDEETIKQFDDIHVVILHKEEGAGLGFSIAGGVDLENKVTTVHKVFPNGLASQEGTIQKGDEVLSINGLSLKGVTHSDALAILRQSRMPKEAVIVIRKVKEGEGICVSTDCAPSEGTTTPTTVSAVEDTANSFTVELEKTAAGLGFSLEGGKGSIHGDKPLVINRIFKGAAEQNSVVQPGDELLQLHSTVMQGLSRFEAWNVIKSLPDGPIKAVIKRKKADASTIKSTDT</sequence>
<keyword evidence="2 12" id="KW-0963">Cytoplasm</keyword>
<comment type="subcellular location">
    <subcellularLocation>
        <location evidence="12">Cytoplasm</location>
    </subcellularLocation>
    <subcellularLocation>
        <location evidence="1 12">Nucleus</location>
    </subcellularLocation>
    <subcellularLocation>
        <location evidence="12">Secreted</location>
    </subcellularLocation>
</comment>
<dbReference type="PRINTS" id="PR01931">
    <property type="entry name" value="INTRLEUKIN16"/>
</dbReference>
<keyword evidence="7" id="KW-0677">Repeat</keyword>
<evidence type="ECO:0000256" key="11">
    <source>
        <dbReference type="ARBA" id="ARBA00024706"/>
    </source>
</evidence>
<dbReference type="SMART" id="SM00228">
    <property type="entry name" value="PDZ"/>
    <property type="match status" value="4"/>
</dbReference>
<dbReference type="GO" id="GO:0050930">
    <property type="term" value="P:induction of positive chemotaxis"/>
    <property type="evidence" value="ECO:0007669"/>
    <property type="project" value="InterPro"/>
</dbReference>
<dbReference type="Proteomes" id="UP000008672">
    <property type="component" value="Unassembled WGS sequence"/>
</dbReference>
<proteinExistence type="predicted"/>
<accession>H3B1R1</accession>
<dbReference type="InterPro" id="IPR055287">
    <property type="entry name" value="IL-16-like"/>
</dbReference>
<keyword evidence="5 12" id="KW-0964">Secreted</keyword>
<comment type="function">
    <text evidence="11 12">Interleukin-16 stimulates a migratory response in CD4+ lymphocytes, monocytes, and eosinophils. Primes CD4+ T-cells for IL-2 and IL-15 responsiveness. Also induces T-lymphocyte expression of interleukin 2 receptor. Ligand for CD4.</text>
</comment>
<feature type="compositionally biased region" description="Basic and acidic residues" evidence="13">
    <location>
        <begin position="701"/>
        <end position="713"/>
    </location>
</feature>
<dbReference type="GO" id="GO:0005737">
    <property type="term" value="C:cytoplasm"/>
    <property type="evidence" value="ECO:0007669"/>
    <property type="project" value="UniProtKB-SubCell"/>
</dbReference>
<dbReference type="GO" id="GO:0005615">
    <property type="term" value="C:extracellular space"/>
    <property type="evidence" value="ECO:0007669"/>
    <property type="project" value="UniProtKB-KW"/>
</dbReference>
<feature type="compositionally biased region" description="Polar residues" evidence="13">
    <location>
        <begin position="371"/>
        <end position="386"/>
    </location>
</feature>
<evidence type="ECO:0000256" key="6">
    <source>
        <dbReference type="ARBA" id="ARBA00022553"/>
    </source>
</evidence>
<dbReference type="PANTHER" id="PTHR48484">
    <property type="entry name" value="PRO-INTERLEUKIN-16"/>
    <property type="match status" value="1"/>
</dbReference>
<evidence type="ECO:0000256" key="13">
    <source>
        <dbReference type="SAM" id="MobiDB-lite"/>
    </source>
</evidence>
<dbReference type="Gene3D" id="2.30.42.10">
    <property type="match status" value="4"/>
</dbReference>
<feature type="region of interest" description="Disordered" evidence="13">
    <location>
        <begin position="653"/>
        <end position="724"/>
    </location>
</feature>
<dbReference type="AlphaFoldDB" id="H3B1R1"/>
<dbReference type="EMBL" id="AFYH01020443">
    <property type="status" value="NOT_ANNOTATED_CDS"/>
    <property type="molecule type" value="Genomic_DNA"/>
</dbReference>
<dbReference type="EMBL" id="AFYH01020445">
    <property type="status" value="NOT_ANNOTATED_CDS"/>
    <property type="molecule type" value="Genomic_DNA"/>
</dbReference>
<dbReference type="GO" id="GO:0042609">
    <property type="term" value="F:CD4 receptor binding"/>
    <property type="evidence" value="ECO:0007669"/>
    <property type="project" value="TreeGrafter"/>
</dbReference>
<dbReference type="InParanoid" id="H3B1R1"/>
<evidence type="ECO:0000256" key="8">
    <source>
        <dbReference type="ARBA" id="ARBA00023015"/>
    </source>
</evidence>
<dbReference type="FunFam" id="2.30.42.10:FF:000102">
    <property type="entry name" value="Putative pro-interleukin-16"/>
    <property type="match status" value="1"/>
</dbReference>
<evidence type="ECO:0000313" key="16">
    <source>
        <dbReference type="Proteomes" id="UP000008672"/>
    </source>
</evidence>
<keyword evidence="6" id="KW-0597">Phosphoprotein</keyword>
<reference evidence="15" key="2">
    <citation type="submission" date="2025-08" db="UniProtKB">
        <authorList>
            <consortium name="Ensembl"/>
        </authorList>
    </citation>
    <scope>IDENTIFICATION</scope>
</reference>
<dbReference type="GO" id="GO:0005634">
    <property type="term" value="C:nucleus"/>
    <property type="evidence" value="ECO:0007669"/>
    <property type="project" value="UniProtKB-SubCell"/>
</dbReference>
<dbReference type="GO" id="GO:0005125">
    <property type="term" value="F:cytokine activity"/>
    <property type="evidence" value="ECO:0007669"/>
    <property type="project" value="UniProtKB-KW"/>
</dbReference>
<evidence type="ECO:0000259" key="14">
    <source>
        <dbReference type="PROSITE" id="PS50106"/>
    </source>
</evidence>
<organism evidence="15 16">
    <name type="scientific">Latimeria chalumnae</name>
    <name type="common">Coelacanth</name>
    <dbReference type="NCBI Taxonomy" id="7897"/>
    <lineage>
        <taxon>Eukaryota</taxon>
        <taxon>Metazoa</taxon>
        <taxon>Chordata</taxon>
        <taxon>Craniata</taxon>
        <taxon>Vertebrata</taxon>
        <taxon>Euteleostomi</taxon>
        <taxon>Coelacanthiformes</taxon>
        <taxon>Coelacanthidae</taxon>
        <taxon>Latimeria</taxon>
    </lineage>
</organism>
<evidence type="ECO:0000256" key="9">
    <source>
        <dbReference type="ARBA" id="ARBA00023163"/>
    </source>
</evidence>
<keyword evidence="8" id="KW-0805">Transcription regulation</keyword>
<dbReference type="EMBL" id="AFYH01020442">
    <property type="status" value="NOT_ANNOTATED_CDS"/>
    <property type="molecule type" value="Genomic_DNA"/>
</dbReference>
<keyword evidence="3 12" id="KW-0145">Chemotaxis</keyword>
<keyword evidence="4 12" id="KW-0202">Cytokine</keyword>
<dbReference type="OMA" id="FFTKEAS"/>
<feature type="compositionally biased region" description="Polar residues" evidence="13">
    <location>
        <begin position="715"/>
        <end position="724"/>
    </location>
</feature>
<protein>
    <recommendedName>
        <fullName evidence="12">Pro-interleukin-16</fullName>
    </recommendedName>
    <component>
        <recommendedName>
            <fullName evidence="12">Interleukin-16</fullName>
            <shortName evidence="12">IL-16</shortName>
        </recommendedName>
        <alternativeName>
            <fullName evidence="12">Lymphocyte chemoattractant factor</fullName>
            <shortName evidence="12">LCF</shortName>
        </alternativeName>
    </component>
</protein>
<feature type="domain" description="PDZ" evidence="14">
    <location>
        <begin position="90"/>
        <end position="176"/>
    </location>
</feature>
<dbReference type="GO" id="GO:0030595">
    <property type="term" value="P:leukocyte chemotaxis"/>
    <property type="evidence" value="ECO:0007669"/>
    <property type="project" value="TreeGrafter"/>
</dbReference>
<keyword evidence="9" id="KW-0804">Transcription</keyword>
<dbReference type="CDD" id="cd06760">
    <property type="entry name" value="PDZ4_PDZD2-PDZ2_hPro-IL-16-like"/>
    <property type="match status" value="1"/>
</dbReference>
<dbReference type="InterPro" id="IPR001478">
    <property type="entry name" value="PDZ"/>
</dbReference>
<dbReference type="STRING" id="7897.ENSLACP00000015832"/>
<evidence type="ECO:0000256" key="10">
    <source>
        <dbReference type="ARBA" id="ARBA00023242"/>
    </source>
</evidence>
<evidence type="ECO:0000256" key="2">
    <source>
        <dbReference type="ARBA" id="ARBA00022490"/>
    </source>
</evidence>
<evidence type="ECO:0000256" key="12">
    <source>
        <dbReference type="RuleBase" id="RU363135"/>
    </source>
</evidence>
<feature type="domain" description="PDZ" evidence="14">
    <location>
        <begin position="992"/>
        <end position="1064"/>
    </location>
</feature>
<dbReference type="FunCoup" id="H3B1R1">
    <property type="interactions" value="302"/>
</dbReference>
<feature type="compositionally biased region" description="Basic and acidic residues" evidence="13">
    <location>
        <begin position="657"/>
        <end position="667"/>
    </location>
</feature>
<dbReference type="CDD" id="cd06762">
    <property type="entry name" value="PDZ6_PDZD2-PDZ3_hPro-IL-16-like"/>
    <property type="match status" value="1"/>
</dbReference>
<dbReference type="HOGENOM" id="CLU_007677_0_0_1"/>
<evidence type="ECO:0000256" key="1">
    <source>
        <dbReference type="ARBA" id="ARBA00004123"/>
    </source>
</evidence>
<dbReference type="FunFam" id="2.30.42.10:FF:000147">
    <property type="entry name" value="Pro-interleukin-16"/>
    <property type="match status" value="1"/>
</dbReference>
<evidence type="ECO:0000256" key="3">
    <source>
        <dbReference type="ARBA" id="ARBA00022500"/>
    </source>
</evidence>
<dbReference type="InterPro" id="IPR020450">
    <property type="entry name" value="IL-16"/>
</dbReference>
<dbReference type="EMBL" id="AFYH01020444">
    <property type="status" value="NOT_ANNOTATED_CDS"/>
    <property type="molecule type" value="Genomic_DNA"/>
</dbReference>
<dbReference type="PANTHER" id="PTHR48484:SF2">
    <property type="entry name" value="PRO-INTERLEUKIN-16"/>
    <property type="match status" value="1"/>
</dbReference>
<dbReference type="eggNOG" id="KOG3528">
    <property type="taxonomic scope" value="Eukaryota"/>
</dbReference>
<dbReference type="FunFam" id="2.30.42.10:FF:000127">
    <property type="entry name" value="Pro-interleukin-16"/>
    <property type="match status" value="1"/>
</dbReference>
<dbReference type="GeneTree" id="ENSGT00940000156178"/>
<dbReference type="PROSITE" id="PS50106">
    <property type="entry name" value="PDZ"/>
    <property type="match status" value="4"/>
</dbReference>
<reference evidence="16" key="1">
    <citation type="submission" date="2011-08" db="EMBL/GenBank/DDBJ databases">
        <title>The draft genome of Latimeria chalumnae.</title>
        <authorList>
            <person name="Di Palma F."/>
            <person name="Alfoldi J."/>
            <person name="Johnson J."/>
            <person name="Berlin A."/>
            <person name="Gnerre S."/>
            <person name="Jaffe D."/>
            <person name="MacCallum I."/>
            <person name="Young S."/>
            <person name="Walker B.J."/>
            <person name="Lander E."/>
            <person name="Lindblad-Toh K."/>
        </authorList>
    </citation>
    <scope>NUCLEOTIDE SEQUENCE [LARGE SCALE GENOMIC DNA]</scope>
    <source>
        <strain evidence="16">Wild caught</strain>
    </source>
</reference>